<proteinExistence type="predicted"/>
<name>A0ACB9K2Z0_9ASTR</name>
<reference evidence="2" key="1">
    <citation type="journal article" date="2022" name="Mol. Ecol. Resour.">
        <title>The genomes of chicory, endive, great burdock and yacon provide insights into Asteraceae palaeo-polyploidization history and plant inulin production.</title>
        <authorList>
            <person name="Fan W."/>
            <person name="Wang S."/>
            <person name="Wang H."/>
            <person name="Wang A."/>
            <person name="Jiang F."/>
            <person name="Liu H."/>
            <person name="Zhao H."/>
            <person name="Xu D."/>
            <person name="Zhang Y."/>
        </authorList>
    </citation>
    <scope>NUCLEOTIDE SEQUENCE [LARGE SCALE GENOMIC DNA]</scope>
    <source>
        <strain evidence="2">cv. Yunnan</strain>
    </source>
</reference>
<evidence type="ECO:0000313" key="1">
    <source>
        <dbReference type="EMBL" id="KAI3826549.1"/>
    </source>
</evidence>
<comment type="caution">
    <text evidence="1">The sequence shown here is derived from an EMBL/GenBank/DDBJ whole genome shotgun (WGS) entry which is preliminary data.</text>
</comment>
<dbReference type="EMBL" id="CM042018">
    <property type="protein sequence ID" value="KAI3826549.1"/>
    <property type="molecule type" value="Genomic_DNA"/>
</dbReference>
<protein>
    <submittedName>
        <fullName evidence="1">Uncharacterized protein</fullName>
    </submittedName>
</protein>
<accession>A0ACB9K2Z0</accession>
<keyword evidence="2" id="KW-1185">Reference proteome</keyword>
<sequence>MGRLDWERKTVSTYLNCYVLIFDVTGYLCLLRRNGQRFDLTPRDTLPFGNYYHRATLDSDGVFTQYYHPKNSIDNTRWEVIWFEPEKICNRDSEIVGSGACGLNNVCSLVDDRTNCECPAGFSLLDSNDPNGDCNPDFTPSCDEGYQGDVFNFMELTDIDWPDSNYAHINPTDEQSCKRSCVANCFVLLQLTWIGNVVRKHFHSLTKRRILHLM</sequence>
<organism evidence="1 2">
    <name type="scientific">Smallanthus sonchifolius</name>
    <dbReference type="NCBI Taxonomy" id="185202"/>
    <lineage>
        <taxon>Eukaryota</taxon>
        <taxon>Viridiplantae</taxon>
        <taxon>Streptophyta</taxon>
        <taxon>Embryophyta</taxon>
        <taxon>Tracheophyta</taxon>
        <taxon>Spermatophyta</taxon>
        <taxon>Magnoliopsida</taxon>
        <taxon>eudicotyledons</taxon>
        <taxon>Gunneridae</taxon>
        <taxon>Pentapetalae</taxon>
        <taxon>asterids</taxon>
        <taxon>campanulids</taxon>
        <taxon>Asterales</taxon>
        <taxon>Asteraceae</taxon>
        <taxon>Asteroideae</taxon>
        <taxon>Heliantheae alliance</taxon>
        <taxon>Millerieae</taxon>
        <taxon>Smallanthus</taxon>
    </lineage>
</organism>
<reference evidence="1 2" key="2">
    <citation type="journal article" date="2022" name="Mol. Ecol. Resour.">
        <title>The genomes of chicory, endive, great burdock and yacon provide insights into Asteraceae paleo-polyploidization history and plant inulin production.</title>
        <authorList>
            <person name="Fan W."/>
            <person name="Wang S."/>
            <person name="Wang H."/>
            <person name="Wang A."/>
            <person name="Jiang F."/>
            <person name="Liu H."/>
            <person name="Zhao H."/>
            <person name="Xu D."/>
            <person name="Zhang Y."/>
        </authorList>
    </citation>
    <scope>NUCLEOTIDE SEQUENCE [LARGE SCALE GENOMIC DNA]</scope>
    <source>
        <strain evidence="2">cv. Yunnan</strain>
        <tissue evidence="1">Leaves</tissue>
    </source>
</reference>
<evidence type="ECO:0000313" key="2">
    <source>
        <dbReference type="Proteomes" id="UP001056120"/>
    </source>
</evidence>
<gene>
    <name evidence="1" type="ORF">L1987_00597</name>
</gene>
<dbReference type="Proteomes" id="UP001056120">
    <property type="component" value="Linkage Group LG01"/>
</dbReference>